<comment type="similarity">
    <text evidence="1">Belongs to the transferase hexapeptide repeat family.</text>
</comment>
<evidence type="ECO:0000313" key="5">
    <source>
        <dbReference type="EMBL" id="ATB34262.1"/>
    </source>
</evidence>
<evidence type="ECO:0000313" key="6">
    <source>
        <dbReference type="Proteomes" id="UP000217289"/>
    </source>
</evidence>
<dbReference type="GO" id="GO:0016746">
    <property type="term" value="F:acyltransferase activity"/>
    <property type="evidence" value="ECO:0007669"/>
    <property type="project" value="UniProtKB-KW"/>
</dbReference>
<gene>
    <name evidence="5" type="ORF">MEBOL_007763</name>
</gene>
<dbReference type="CDD" id="cd03354">
    <property type="entry name" value="LbH_SAT"/>
    <property type="match status" value="1"/>
</dbReference>
<keyword evidence="6" id="KW-1185">Reference proteome</keyword>
<keyword evidence="4" id="KW-0012">Acyltransferase</keyword>
<evidence type="ECO:0000256" key="1">
    <source>
        <dbReference type="ARBA" id="ARBA00007274"/>
    </source>
</evidence>
<accession>A0A250ISP2</accession>
<name>A0A250ISP2_9BACT</name>
<dbReference type="EMBL" id="CP022163">
    <property type="protein sequence ID" value="ATB34262.1"/>
    <property type="molecule type" value="Genomic_DNA"/>
</dbReference>
<proteinExistence type="inferred from homology"/>
<evidence type="ECO:0000256" key="2">
    <source>
        <dbReference type="ARBA" id="ARBA00022679"/>
    </source>
</evidence>
<dbReference type="InterPro" id="IPR011004">
    <property type="entry name" value="Trimer_LpxA-like_sf"/>
</dbReference>
<dbReference type="Gene3D" id="2.160.10.10">
    <property type="entry name" value="Hexapeptide repeat proteins"/>
    <property type="match status" value="1"/>
</dbReference>
<evidence type="ECO:0000256" key="3">
    <source>
        <dbReference type="ARBA" id="ARBA00022737"/>
    </source>
</evidence>
<keyword evidence="2 5" id="KW-0808">Transferase</keyword>
<dbReference type="AlphaFoldDB" id="A0A250ISP2"/>
<dbReference type="SUPFAM" id="SSF51161">
    <property type="entry name" value="Trimeric LpxA-like enzymes"/>
    <property type="match status" value="1"/>
</dbReference>
<protein>
    <submittedName>
        <fullName evidence="5">Serine acetyltransferase</fullName>
    </submittedName>
</protein>
<dbReference type="InterPro" id="IPR001451">
    <property type="entry name" value="Hexapep"/>
</dbReference>
<sequence>MGTPVLEGWYLAWVTVQQGRGVMGIDAIGLYRLGHKLHQRGVPVLPAMLRKVIHFLHGSYLPPEAEIGEGTQLGYGGMGIVIHKDAKIGRHCLISHQVTVGGRSGLKELPVIGDYVRIGAGAKILGPVHIGDFAIIGANAVVVKDVAPGAVVGGIPAREIRKDPDPLATYEREMGLRPQVDRRNEVVKSVPPLTSIAR</sequence>
<organism evidence="5 6">
    <name type="scientific">Melittangium boletus DSM 14713</name>
    <dbReference type="NCBI Taxonomy" id="1294270"/>
    <lineage>
        <taxon>Bacteria</taxon>
        <taxon>Pseudomonadati</taxon>
        <taxon>Myxococcota</taxon>
        <taxon>Myxococcia</taxon>
        <taxon>Myxococcales</taxon>
        <taxon>Cystobacterineae</taxon>
        <taxon>Archangiaceae</taxon>
        <taxon>Melittangium</taxon>
    </lineage>
</organism>
<keyword evidence="3" id="KW-0677">Repeat</keyword>
<dbReference type="Pfam" id="PF00132">
    <property type="entry name" value="Hexapep"/>
    <property type="match status" value="1"/>
</dbReference>
<dbReference type="InterPro" id="IPR018357">
    <property type="entry name" value="Hexapep_transf_CS"/>
</dbReference>
<reference evidence="5 6" key="1">
    <citation type="submission" date="2017-06" db="EMBL/GenBank/DDBJ databases">
        <authorList>
            <person name="Kim H.J."/>
            <person name="Triplett B.A."/>
        </authorList>
    </citation>
    <scope>NUCLEOTIDE SEQUENCE [LARGE SCALE GENOMIC DNA]</scope>
    <source>
        <strain evidence="5 6">DSM 14713</strain>
    </source>
</reference>
<dbReference type="PROSITE" id="PS00101">
    <property type="entry name" value="HEXAPEP_TRANSFERASES"/>
    <property type="match status" value="1"/>
</dbReference>
<dbReference type="PANTHER" id="PTHR42811">
    <property type="entry name" value="SERINE ACETYLTRANSFERASE"/>
    <property type="match status" value="1"/>
</dbReference>
<dbReference type="InterPro" id="IPR045304">
    <property type="entry name" value="LbH_SAT"/>
</dbReference>
<dbReference type="KEGG" id="mbd:MEBOL_007763"/>
<dbReference type="Proteomes" id="UP000217289">
    <property type="component" value="Chromosome"/>
</dbReference>
<evidence type="ECO:0000256" key="4">
    <source>
        <dbReference type="ARBA" id="ARBA00023315"/>
    </source>
</evidence>